<geneLocation type="plasmid" evidence="3 4">
    <name>p2-125</name>
</geneLocation>
<keyword evidence="1" id="KW-0238">DNA-binding</keyword>
<gene>
    <name evidence="3" type="ORF">EGO53_28520</name>
</gene>
<dbReference type="GO" id="GO:0003677">
    <property type="term" value="F:DNA binding"/>
    <property type="evidence" value="ECO:0007669"/>
    <property type="project" value="UniProtKB-KW"/>
</dbReference>
<proteinExistence type="predicted"/>
<protein>
    <submittedName>
        <fullName evidence="3">Helix-turn-helix transcriptional regulator</fullName>
    </submittedName>
</protein>
<reference evidence="3 4" key="1">
    <citation type="submission" date="2018-11" db="EMBL/GenBank/DDBJ databases">
        <title>The first complete genome of Serratia liquefaciens isolated from metalophyte plant revel distinctness adaptive mechanisms in an extreme habitat.</title>
        <authorList>
            <person name="Caneschi W.L."/>
            <person name="Sanchez A.B."/>
            <person name="Felestrino E.B."/>
            <person name="Assis R.A.B."/>
            <person name="Lemes C.G.C."/>
            <person name="Cordeiro I.F."/>
            <person name="Fonseca N.P."/>
            <person name="Villa M."/>
            <person name="Vieira I.T."/>
            <person name="Moraes L.A."/>
            <person name="Kamino L.H.Y."/>
            <person name="do Carmo F."/>
            <person name="Garcia C.M."/>
            <person name="Almeida N.F."/>
            <person name="Silva R.S."/>
            <person name="Ferro J.A."/>
            <person name="Ferro M.I.T."/>
            <person name="Varani A.M."/>
            <person name="Ferreira R.M."/>
            <person name="dos Santos V.L."/>
            <person name="Silva U.C."/>
            <person name="Setubal J.C."/>
            <person name="Moreira L.M."/>
        </authorList>
    </citation>
    <scope>NUCLEOTIDE SEQUENCE [LARGE SCALE GENOMIC DNA]</scope>
    <source>
        <strain evidence="3 4">FG3</strain>
        <plasmid evidence="3 4">p2-125</plasmid>
    </source>
</reference>
<evidence type="ECO:0000259" key="2">
    <source>
        <dbReference type="PROSITE" id="PS50043"/>
    </source>
</evidence>
<organism evidence="3 4">
    <name type="scientific">Serratia liquefaciens</name>
    <dbReference type="NCBI Taxonomy" id="614"/>
    <lineage>
        <taxon>Bacteria</taxon>
        <taxon>Pseudomonadati</taxon>
        <taxon>Pseudomonadota</taxon>
        <taxon>Gammaproteobacteria</taxon>
        <taxon>Enterobacterales</taxon>
        <taxon>Yersiniaceae</taxon>
        <taxon>Serratia</taxon>
    </lineage>
</organism>
<dbReference type="Pfam" id="PF00196">
    <property type="entry name" value="GerE"/>
    <property type="match status" value="1"/>
</dbReference>
<evidence type="ECO:0000313" key="3">
    <source>
        <dbReference type="EMBL" id="QDL35735.1"/>
    </source>
</evidence>
<dbReference type="EMBL" id="CP033895">
    <property type="protein sequence ID" value="QDL35735.1"/>
    <property type="molecule type" value="Genomic_DNA"/>
</dbReference>
<dbReference type="Gene3D" id="1.10.10.10">
    <property type="entry name" value="Winged helix-like DNA-binding domain superfamily/Winged helix DNA-binding domain"/>
    <property type="match status" value="1"/>
</dbReference>
<feature type="domain" description="HTH luxR-type" evidence="2">
    <location>
        <begin position="156"/>
        <end position="219"/>
    </location>
</feature>
<name>A0A515D5Q7_SERLI</name>
<dbReference type="AlphaFoldDB" id="A0A515D5Q7"/>
<accession>A0A515D5Q7</accession>
<dbReference type="SMART" id="SM00421">
    <property type="entry name" value="HTH_LUXR"/>
    <property type="match status" value="1"/>
</dbReference>
<dbReference type="PRINTS" id="PR00038">
    <property type="entry name" value="HTHLUXR"/>
</dbReference>
<dbReference type="Proteomes" id="UP000317572">
    <property type="component" value="Plasmid p2-125"/>
</dbReference>
<evidence type="ECO:0000256" key="1">
    <source>
        <dbReference type="ARBA" id="ARBA00023125"/>
    </source>
</evidence>
<dbReference type="GO" id="GO:0006355">
    <property type="term" value="P:regulation of DNA-templated transcription"/>
    <property type="evidence" value="ECO:0007669"/>
    <property type="project" value="InterPro"/>
</dbReference>
<keyword evidence="3" id="KW-0614">Plasmid</keyword>
<sequence>MKPRDTCKPVTKMVVISSPCSFTLHAMTYVVRKHVMFLFKNHDDLALYSTFNRNIEFDDVIVHVPRDASAVLRLVQKFITLRSPPRILALVDNAHVPTLKLLRAMGIFLIFSLHDSLSNIRKLLQDSSIVRYMSSDLHAAIKAVQPAPVWASTWDSFDGVQYLTPTETEIILDLLQGVSHWQIAKKRFVSVKTVSTHKLNALRKMELRVLNEFLITPRR</sequence>
<dbReference type="RefSeq" id="WP_142816586.1">
    <property type="nucleotide sequence ID" value="NZ_CP033895.1"/>
</dbReference>
<dbReference type="PROSITE" id="PS50043">
    <property type="entry name" value="HTH_LUXR_2"/>
    <property type="match status" value="1"/>
</dbReference>
<dbReference type="InterPro" id="IPR036388">
    <property type="entry name" value="WH-like_DNA-bd_sf"/>
</dbReference>
<dbReference type="SUPFAM" id="SSF46894">
    <property type="entry name" value="C-terminal effector domain of the bipartite response regulators"/>
    <property type="match status" value="1"/>
</dbReference>
<dbReference type="CDD" id="cd06170">
    <property type="entry name" value="LuxR_C_like"/>
    <property type="match status" value="1"/>
</dbReference>
<dbReference type="InterPro" id="IPR000792">
    <property type="entry name" value="Tscrpt_reg_LuxR_C"/>
</dbReference>
<dbReference type="InterPro" id="IPR016032">
    <property type="entry name" value="Sig_transdc_resp-reg_C-effctor"/>
</dbReference>
<evidence type="ECO:0000313" key="4">
    <source>
        <dbReference type="Proteomes" id="UP000317572"/>
    </source>
</evidence>